<dbReference type="InterPro" id="IPR038305">
    <property type="entry name" value="HeLo_sf"/>
</dbReference>
<protein>
    <recommendedName>
        <fullName evidence="1">Prion-inhibition and propagation HeLo domain-containing protein</fullName>
    </recommendedName>
</protein>
<dbReference type="InterPro" id="IPR029498">
    <property type="entry name" value="HeLo_dom"/>
</dbReference>
<gene>
    <name evidence="2" type="ORF">GRF29_77g867673</name>
</gene>
<dbReference type="EMBL" id="WVTA01000007">
    <property type="protein sequence ID" value="KAK3208480.1"/>
    <property type="molecule type" value="Genomic_DNA"/>
</dbReference>
<proteinExistence type="predicted"/>
<reference evidence="2 3" key="1">
    <citation type="submission" date="2021-02" db="EMBL/GenBank/DDBJ databases">
        <title>Genome assembly of Pseudopithomyces chartarum.</title>
        <authorList>
            <person name="Jauregui R."/>
            <person name="Singh J."/>
            <person name="Voisey C."/>
        </authorList>
    </citation>
    <scope>NUCLEOTIDE SEQUENCE [LARGE SCALE GENOMIC DNA]</scope>
    <source>
        <strain evidence="2 3">AGR01</strain>
    </source>
</reference>
<sequence>MNNPIMDLSSLLEQFEQSVEPLRFIRISKTLPETTFESSQLKLSFAYTRLIRWAYFIKLHDDHLFAIPTVQKDKLREPLKLLKHLTTLGRKTSEYECGDQTPRFFAPGEMGKTPRLIYQRLLPNRNRRIVFPRGETGMYEKWSVGSKSELDELHRKIAILTDRLEKVVLVAVGELGDYAEDAKGRAEMLEASRKGLRKLAEEDLKRVLVVPREAWGREGIDETRIWVANIVRDEAEGVDPYLYHEAKEFLRRVKEGGDGFAVMVNGEVGGGVLQTESDVSD</sequence>
<keyword evidence="3" id="KW-1185">Reference proteome</keyword>
<evidence type="ECO:0000259" key="1">
    <source>
        <dbReference type="Pfam" id="PF14479"/>
    </source>
</evidence>
<dbReference type="Proteomes" id="UP001280581">
    <property type="component" value="Unassembled WGS sequence"/>
</dbReference>
<name>A0AAN6LYG5_9PLEO</name>
<dbReference type="AlphaFoldDB" id="A0AAN6LYG5"/>
<evidence type="ECO:0000313" key="2">
    <source>
        <dbReference type="EMBL" id="KAK3208480.1"/>
    </source>
</evidence>
<accession>A0AAN6LYG5</accession>
<dbReference type="Gene3D" id="1.20.120.1020">
    <property type="entry name" value="Prion-inhibition and propagation, HeLo domain"/>
    <property type="match status" value="1"/>
</dbReference>
<comment type="caution">
    <text evidence="2">The sequence shown here is derived from an EMBL/GenBank/DDBJ whole genome shotgun (WGS) entry which is preliminary data.</text>
</comment>
<feature type="domain" description="Prion-inhibition and propagation HeLo" evidence="1">
    <location>
        <begin position="10"/>
        <end position="101"/>
    </location>
</feature>
<evidence type="ECO:0000313" key="3">
    <source>
        <dbReference type="Proteomes" id="UP001280581"/>
    </source>
</evidence>
<organism evidence="2 3">
    <name type="scientific">Pseudopithomyces chartarum</name>
    <dbReference type="NCBI Taxonomy" id="1892770"/>
    <lineage>
        <taxon>Eukaryota</taxon>
        <taxon>Fungi</taxon>
        <taxon>Dikarya</taxon>
        <taxon>Ascomycota</taxon>
        <taxon>Pezizomycotina</taxon>
        <taxon>Dothideomycetes</taxon>
        <taxon>Pleosporomycetidae</taxon>
        <taxon>Pleosporales</taxon>
        <taxon>Massarineae</taxon>
        <taxon>Didymosphaeriaceae</taxon>
        <taxon>Pseudopithomyces</taxon>
    </lineage>
</organism>
<dbReference type="Pfam" id="PF14479">
    <property type="entry name" value="HeLo"/>
    <property type="match status" value="1"/>
</dbReference>